<evidence type="ECO:0000256" key="2">
    <source>
        <dbReference type="ARBA" id="ARBA00022490"/>
    </source>
</evidence>
<feature type="repeat" description="ANK" evidence="11">
    <location>
        <begin position="73"/>
        <end position="105"/>
    </location>
</feature>
<evidence type="ECO:0000256" key="9">
    <source>
        <dbReference type="ARBA" id="ARBA00056064"/>
    </source>
</evidence>
<dbReference type="Gene3D" id="1.25.40.20">
    <property type="entry name" value="Ankyrin repeat-containing domain"/>
    <property type="match status" value="1"/>
</dbReference>
<dbReference type="GO" id="GO:0005634">
    <property type="term" value="C:nucleus"/>
    <property type="evidence" value="ECO:0007669"/>
    <property type="project" value="UniProtKB-SubCell"/>
</dbReference>
<evidence type="ECO:0000256" key="10">
    <source>
        <dbReference type="ARBA" id="ARBA00065666"/>
    </source>
</evidence>
<keyword evidence="12" id="KW-0137">Centromere</keyword>
<dbReference type="InterPro" id="IPR050776">
    <property type="entry name" value="Ank_Repeat/CDKN_Inhibitor"/>
</dbReference>
<gene>
    <name evidence="14" type="ORF">SKAU_G00293200</name>
</gene>
<name>A0A9Q1EU60_SYNKA</name>
<evidence type="ECO:0000256" key="11">
    <source>
        <dbReference type="PROSITE-ProRule" id="PRU00023"/>
    </source>
</evidence>
<dbReference type="FunFam" id="1.25.40.20:FF:000169">
    <property type="entry name" value="Cyclin-dependent kinase 4 inhibitor D"/>
    <property type="match status" value="1"/>
</dbReference>
<keyword evidence="7 12" id="KW-0131">Cell cycle</keyword>
<keyword evidence="3" id="KW-0677">Repeat</keyword>
<feature type="coiled-coil region" evidence="13">
    <location>
        <begin position="237"/>
        <end position="302"/>
    </location>
</feature>
<keyword evidence="4" id="KW-0007">Acetylation</keyword>
<comment type="subunit">
    <text evidence="10">Interacts with CDK6.</text>
</comment>
<dbReference type="InterPro" id="IPR002110">
    <property type="entry name" value="Ankyrin_rpt"/>
</dbReference>
<keyword evidence="15" id="KW-1185">Reference proteome</keyword>
<keyword evidence="5 11" id="KW-0040">ANK repeat</keyword>
<keyword evidence="12" id="KW-0158">Chromosome</keyword>
<dbReference type="GO" id="GO:0019899">
    <property type="term" value="F:enzyme binding"/>
    <property type="evidence" value="ECO:0007669"/>
    <property type="project" value="UniProtKB-ARBA"/>
</dbReference>
<comment type="function">
    <text evidence="9">Interacts strongly with CDK4 and CDK6 and inhibits them.</text>
</comment>
<feature type="repeat" description="ANK" evidence="11">
    <location>
        <begin position="106"/>
        <end position="126"/>
    </location>
</feature>
<dbReference type="InterPro" id="IPR013252">
    <property type="entry name" value="Ndc80_Spc24"/>
</dbReference>
<evidence type="ECO:0000256" key="8">
    <source>
        <dbReference type="ARBA" id="ARBA00038438"/>
    </source>
</evidence>
<comment type="subcellular location">
    <subcellularLocation>
        <location evidence="1">Cytoplasm</location>
    </subcellularLocation>
    <subcellularLocation>
        <location evidence="12">Nucleus</location>
    </subcellularLocation>
    <subcellularLocation>
        <location evidence="12">Chromosome</location>
        <location evidence="12">Centromere</location>
        <location evidence="12">Kinetochore</location>
    </subcellularLocation>
</comment>
<dbReference type="SUPFAM" id="SSF48403">
    <property type="entry name" value="Ankyrin repeat"/>
    <property type="match status" value="1"/>
</dbReference>
<protein>
    <recommendedName>
        <fullName evidence="12">Kinetochore protein Spc24</fullName>
    </recommendedName>
</protein>
<dbReference type="SMART" id="SM00248">
    <property type="entry name" value="ANK"/>
    <property type="match status" value="3"/>
</dbReference>
<dbReference type="Pfam" id="PF00023">
    <property type="entry name" value="Ank"/>
    <property type="match status" value="1"/>
</dbReference>
<dbReference type="Pfam" id="PF12796">
    <property type="entry name" value="Ank_2"/>
    <property type="match status" value="1"/>
</dbReference>
<keyword evidence="12" id="KW-0995">Kinetochore</keyword>
<comment type="caution">
    <text evidence="14">The sequence shown here is derived from an EMBL/GenBank/DDBJ whole genome shotgun (WGS) entry which is preliminary data.</text>
</comment>
<dbReference type="PANTHER" id="PTHR24201:SF7">
    <property type="entry name" value="CYCLIN-DEPENDENT KINASE 4 INHIBITOR D"/>
    <property type="match status" value="1"/>
</dbReference>
<organism evidence="14 15">
    <name type="scientific">Synaphobranchus kaupii</name>
    <name type="common">Kaup's arrowtooth eel</name>
    <dbReference type="NCBI Taxonomy" id="118154"/>
    <lineage>
        <taxon>Eukaryota</taxon>
        <taxon>Metazoa</taxon>
        <taxon>Chordata</taxon>
        <taxon>Craniata</taxon>
        <taxon>Vertebrata</taxon>
        <taxon>Euteleostomi</taxon>
        <taxon>Actinopterygii</taxon>
        <taxon>Neopterygii</taxon>
        <taxon>Teleostei</taxon>
        <taxon>Anguilliformes</taxon>
        <taxon>Synaphobranchidae</taxon>
        <taxon>Synaphobranchus</taxon>
    </lineage>
</organism>
<dbReference type="CDD" id="cd11565">
    <property type="entry name" value="RWD_Spc24"/>
    <property type="match status" value="1"/>
</dbReference>
<comment type="similarity">
    <text evidence="12">Belongs to the SPC24 family.</text>
</comment>
<comment type="subunit">
    <text evidence="12">Component of the NDC80 complex.</text>
</comment>
<reference evidence="14" key="1">
    <citation type="journal article" date="2023" name="Science">
        <title>Genome structures resolve the early diversification of teleost fishes.</title>
        <authorList>
            <person name="Parey E."/>
            <person name="Louis A."/>
            <person name="Montfort J."/>
            <person name="Bouchez O."/>
            <person name="Roques C."/>
            <person name="Iampietro C."/>
            <person name="Lluch J."/>
            <person name="Castinel A."/>
            <person name="Donnadieu C."/>
            <person name="Desvignes T."/>
            <person name="Floi Bucao C."/>
            <person name="Jouanno E."/>
            <person name="Wen M."/>
            <person name="Mejri S."/>
            <person name="Dirks R."/>
            <person name="Jansen H."/>
            <person name="Henkel C."/>
            <person name="Chen W.J."/>
            <person name="Zahm M."/>
            <person name="Cabau C."/>
            <person name="Klopp C."/>
            <person name="Thompson A.W."/>
            <person name="Robinson-Rechavi M."/>
            <person name="Braasch I."/>
            <person name="Lecointre G."/>
            <person name="Bobe J."/>
            <person name="Postlethwait J.H."/>
            <person name="Berthelot C."/>
            <person name="Roest Crollius H."/>
            <person name="Guiguen Y."/>
        </authorList>
    </citation>
    <scope>NUCLEOTIDE SEQUENCE</scope>
    <source>
        <strain evidence="14">WJC10195</strain>
    </source>
</reference>
<dbReference type="EMBL" id="JAINUF010000012">
    <property type="protein sequence ID" value="KAJ8345127.1"/>
    <property type="molecule type" value="Genomic_DNA"/>
</dbReference>
<dbReference type="OrthoDB" id="21416at2759"/>
<accession>A0A9Q1EU60</accession>
<evidence type="ECO:0000256" key="4">
    <source>
        <dbReference type="ARBA" id="ARBA00022990"/>
    </source>
</evidence>
<dbReference type="GO" id="GO:0051301">
    <property type="term" value="P:cell division"/>
    <property type="evidence" value="ECO:0007669"/>
    <property type="project" value="UniProtKB-UniRule"/>
</dbReference>
<dbReference type="GO" id="GO:0000776">
    <property type="term" value="C:kinetochore"/>
    <property type="evidence" value="ECO:0007669"/>
    <property type="project" value="UniProtKB-KW"/>
</dbReference>
<evidence type="ECO:0000313" key="15">
    <source>
        <dbReference type="Proteomes" id="UP001152622"/>
    </source>
</evidence>
<dbReference type="PROSITE" id="PS50088">
    <property type="entry name" value="ANK_REPEAT"/>
    <property type="match status" value="2"/>
</dbReference>
<dbReference type="Proteomes" id="UP001152622">
    <property type="component" value="Chromosome 12"/>
</dbReference>
<keyword evidence="6 12" id="KW-0539">Nucleus</keyword>
<comment type="function">
    <text evidence="12">Acts as a component of the essential kinetochore-associated NDC80 complex, which is required for chromosome segregation and spindle checkpoint activity.</text>
</comment>
<keyword evidence="12" id="KW-0132">Cell division</keyword>
<keyword evidence="2" id="KW-0963">Cytoplasm</keyword>
<evidence type="ECO:0000256" key="7">
    <source>
        <dbReference type="ARBA" id="ARBA00023306"/>
    </source>
</evidence>
<dbReference type="PANTHER" id="PTHR24201">
    <property type="entry name" value="ANK_REP_REGION DOMAIN-CONTAINING PROTEIN"/>
    <property type="match status" value="1"/>
</dbReference>
<keyword evidence="12" id="KW-0498">Mitosis</keyword>
<evidence type="ECO:0000256" key="5">
    <source>
        <dbReference type="ARBA" id="ARBA00023043"/>
    </source>
</evidence>
<comment type="similarity">
    <text evidence="8">Belongs to the CDKN2 cyclin-dependent kinase inhibitor family.</text>
</comment>
<dbReference type="GO" id="GO:0005737">
    <property type="term" value="C:cytoplasm"/>
    <property type="evidence" value="ECO:0007669"/>
    <property type="project" value="UniProtKB-SubCell"/>
</dbReference>
<dbReference type="GO" id="GO:1902807">
    <property type="term" value="P:negative regulation of cell cycle G1/S phase transition"/>
    <property type="evidence" value="ECO:0007669"/>
    <property type="project" value="UniProtKB-ARBA"/>
</dbReference>
<dbReference type="Pfam" id="PF08286">
    <property type="entry name" value="Spc24"/>
    <property type="match status" value="1"/>
</dbReference>
<dbReference type="PROSITE" id="PS50297">
    <property type="entry name" value="ANK_REP_REGION"/>
    <property type="match status" value="2"/>
</dbReference>
<evidence type="ECO:0000256" key="12">
    <source>
        <dbReference type="RuleBase" id="RU368011"/>
    </source>
</evidence>
<sequence length="368" mass="40609">MVLSEGDAGKNLSAAAARGNVKEVRKMLEEQRVHPDTLNEFGRTALQVMMMGSTSIACLLLEHGANANVQDRLGVTPAHDAARTGFVDTLGVLVQFGASVNTPDNTGALPIHVAIREGHTDVVEFLAPRSNLNHQDTSGYTALDIARAARCPGVVDLLEPSLLADTTMVPLDKGFQDLEETGEKVISLIKSLKGEPWLPAVTEGHQRLFERHTDAKKTITQLLSDLTHAEEVVGQKLLGLERQKSELSQELESLEQDLQRSVANNQNMDAELQFLQRELVNLQDSEREIQNLQEEVDEDTTEVIPSAIYLAQLYHKVTKIKWEHDNEPGILKGVHYGEDLATPINVDTSSQSKCAVSDYLWSFVSTDW</sequence>
<dbReference type="Gene3D" id="3.30.160.570">
    <property type="entry name" value="Ncd80 complex, Spc24 subunit"/>
    <property type="match status" value="1"/>
</dbReference>
<evidence type="ECO:0000256" key="3">
    <source>
        <dbReference type="ARBA" id="ARBA00022737"/>
    </source>
</evidence>
<evidence type="ECO:0000256" key="13">
    <source>
        <dbReference type="SAM" id="Coils"/>
    </source>
</evidence>
<evidence type="ECO:0000313" key="14">
    <source>
        <dbReference type="EMBL" id="KAJ8345127.1"/>
    </source>
</evidence>
<proteinExistence type="inferred from homology"/>
<dbReference type="AlphaFoldDB" id="A0A9Q1EU60"/>
<dbReference type="InterPro" id="IPR036770">
    <property type="entry name" value="Ankyrin_rpt-contain_sf"/>
</dbReference>
<keyword evidence="13" id="KW-0175">Coiled coil</keyword>
<evidence type="ECO:0000256" key="1">
    <source>
        <dbReference type="ARBA" id="ARBA00004496"/>
    </source>
</evidence>
<evidence type="ECO:0000256" key="6">
    <source>
        <dbReference type="ARBA" id="ARBA00023242"/>
    </source>
</evidence>